<dbReference type="SUPFAM" id="SSF88946">
    <property type="entry name" value="Sigma2 domain of RNA polymerase sigma factors"/>
    <property type="match status" value="1"/>
</dbReference>
<reference evidence="11 13" key="2">
    <citation type="submission" date="2023-07" db="EMBL/GenBank/DDBJ databases">
        <title>Sequencing the genomes of 1000 actinobacteria strains.</title>
        <authorList>
            <person name="Klenk H.-P."/>
        </authorList>
    </citation>
    <scope>NUCLEOTIDE SEQUENCE [LARGE SCALE GENOMIC DNA]</scope>
    <source>
        <strain evidence="11 13">DSM 44724</strain>
    </source>
</reference>
<dbReference type="NCBIfam" id="TIGR02937">
    <property type="entry name" value="sigma70-ECF"/>
    <property type="match status" value="1"/>
</dbReference>
<keyword evidence="13" id="KW-1185">Reference proteome</keyword>
<keyword evidence="4 6" id="KW-0731">Sigma factor</keyword>
<sequence>MTQTVLDRARAGDEQAFRELTEPYRGELRLHCYRILGSLSDAEDLVQETMVAAWKGIAGFEGRAAIRTWLYRIATNRCLNAKRDAARRRIAQPTAPFRVPEPNGRNEVAWLQPYPDALLDQVADADPGPEARYVGREAVELAFITGLQLLPPRQAAALVLRDVLGFPAGEVADMIGAGPTALKGILQRARASVDRHRAGEDPPPESSEEERALTRRFADALTAGDIDGVVELLTDDAWLSMPPAPHEYHGREAIAAFLASGAAWRAAHTVRQLPTRVNRQPALGYYVMDPGPGFAYPPGLTVLTFRRDRIRAIIRFVDPGPLSRFGLPDAL</sequence>
<dbReference type="Pfam" id="PF12680">
    <property type="entry name" value="SnoaL_2"/>
    <property type="match status" value="1"/>
</dbReference>
<dbReference type="AlphaFoldDB" id="A0A9X3SUE0"/>
<dbReference type="GO" id="GO:0016987">
    <property type="term" value="F:sigma factor activity"/>
    <property type="evidence" value="ECO:0007669"/>
    <property type="project" value="UniProtKB-KW"/>
</dbReference>
<dbReference type="Proteomes" id="UP001183604">
    <property type="component" value="Unassembled WGS sequence"/>
</dbReference>
<gene>
    <name evidence="11" type="ORF">J2S69_001458</name>
    <name evidence="10" type="ORF">O2L01_07425</name>
</gene>
<evidence type="ECO:0000256" key="1">
    <source>
        <dbReference type="ARBA" id="ARBA00010641"/>
    </source>
</evidence>
<evidence type="ECO:0000256" key="2">
    <source>
        <dbReference type="ARBA" id="ARBA00011344"/>
    </source>
</evidence>
<dbReference type="PANTHER" id="PTHR30173">
    <property type="entry name" value="SIGMA 19 FACTOR"/>
    <property type="match status" value="1"/>
</dbReference>
<dbReference type="PROSITE" id="PS01063">
    <property type="entry name" value="SIGMA70_ECF"/>
    <property type="match status" value="1"/>
</dbReference>
<feature type="domain" description="SnoaL-like" evidence="9">
    <location>
        <begin position="215"/>
        <end position="311"/>
    </location>
</feature>
<evidence type="ECO:0000256" key="6">
    <source>
        <dbReference type="RuleBase" id="RU000716"/>
    </source>
</evidence>
<dbReference type="SUPFAM" id="SSF88659">
    <property type="entry name" value="Sigma3 and sigma4 domains of RNA polymerase sigma factors"/>
    <property type="match status" value="1"/>
</dbReference>
<evidence type="ECO:0000259" key="9">
    <source>
        <dbReference type="Pfam" id="PF12680"/>
    </source>
</evidence>
<dbReference type="RefSeq" id="WP_270121278.1">
    <property type="nucleotide sequence ID" value="NZ_BAAAOM010000002.1"/>
</dbReference>
<keyword evidence="3 6" id="KW-0805">Transcription regulation</keyword>
<keyword evidence="6" id="KW-0238">DNA-binding</keyword>
<dbReference type="EMBL" id="JAPZVQ010000003">
    <property type="protein sequence ID" value="MDA1384809.1"/>
    <property type="molecule type" value="Genomic_DNA"/>
</dbReference>
<dbReference type="Pfam" id="PF04542">
    <property type="entry name" value="Sigma70_r2"/>
    <property type="match status" value="1"/>
</dbReference>
<dbReference type="GO" id="GO:0003677">
    <property type="term" value="F:DNA binding"/>
    <property type="evidence" value="ECO:0007669"/>
    <property type="project" value="UniProtKB-KW"/>
</dbReference>
<dbReference type="InterPro" id="IPR007627">
    <property type="entry name" value="RNA_pol_sigma70_r2"/>
</dbReference>
<dbReference type="InterPro" id="IPR037401">
    <property type="entry name" value="SnoaL-like"/>
</dbReference>
<dbReference type="InterPro" id="IPR036388">
    <property type="entry name" value="WH-like_DNA-bd_sf"/>
</dbReference>
<accession>A0A9X3SUE0</accession>
<keyword evidence="10" id="KW-0808">Transferase</keyword>
<dbReference type="InterPro" id="IPR013325">
    <property type="entry name" value="RNA_pol_sigma_r2"/>
</dbReference>
<dbReference type="InterPro" id="IPR013249">
    <property type="entry name" value="RNA_pol_sigma70_r4_t2"/>
</dbReference>
<dbReference type="Gene3D" id="1.10.1740.10">
    <property type="match status" value="1"/>
</dbReference>
<dbReference type="InterPro" id="IPR013324">
    <property type="entry name" value="RNA_pol_sigma_r3/r4-like"/>
</dbReference>
<evidence type="ECO:0000313" key="12">
    <source>
        <dbReference type="Proteomes" id="UP001145799"/>
    </source>
</evidence>
<proteinExistence type="inferred from homology"/>
<dbReference type="Proteomes" id="UP001145799">
    <property type="component" value="Unassembled WGS sequence"/>
</dbReference>
<evidence type="ECO:0000313" key="13">
    <source>
        <dbReference type="Proteomes" id="UP001183604"/>
    </source>
</evidence>
<dbReference type="InterPro" id="IPR014305">
    <property type="entry name" value="RNA_pol_sigma-G_actinobac"/>
</dbReference>
<dbReference type="GO" id="GO:0006352">
    <property type="term" value="P:DNA-templated transcription initiation"/>
    <property type="evidence" value="ECO:0007669"/>
    <property type="project" value="InterPro"/>
</dbReference>
<name>A0A9X3SUE0_9ACTN</name>
<comment type="subunit">
    <text evidence="2">Interacts transiently with the RNA polymerase catalytic core formed by RpoA, RpoB, RpoC and RpoZ (2 alpha, 1 beta, 1 beta' and 1 omega subunit) to form the RNA polymerase holoenzyme that can initiate transcription.</text>
</comment>
<dbReference type="GO" id="GO:0016779">
    <property type="term" value="F:nucleotidyltransferase activity"/>
    <property type="evidence" value="ECO:0007669"/>
    <property type="project" value="UniProtKB-KW"/>
</dbReference>
<protein>
    <recommendedName>
        <fullName evidence="6">RNA polymerase sigma factor</fullName>
    </recommendedName>
</protein>
<evidence type="ECO:0000259" key="8">
    <source>
        <dbReference type="Pfam" id="PF08281"/>
    </source>
</evidence>
<evidence type="ECO:0000313" key="11">
    <source>
        <dbReference type="EMBL" id="MDR7337739.1"/>
    </source>
</evidence>
<dbReference type="InterPro" id="IPR000838">
    <property type="entry name" value="RNA_pol_sigma70_ECF_CS"/>
</dbReference>
<evidence type="ECO:0000256" key="3">
    <source>
        <dbReference type="ARBA" id="ARBA00023015"/>
    </source>
</evidence>
<dbReference type="EMBL" id="JAVDYD010000001">
    <property type="protein sequence ID" value="MDR7337739.1"/>
    <property type="molecule type" value="Genomic_DNA"/>
</dbReference>
<comment type="similarity">
    <text evidence="1 6">Belongs to the sigma-70 factor family. ECF subfamily.</text>
</comment>
<dbReference type="Gene3D" id="1.10.10.10">
    <property type="entry name" value="Winged helix-like DNA-binding domain superfamily/Winged helix DNA-binding domain"/>
    <property type="match status" value="1"/>
</dbReference>
<dbReference type="InterPro" id="IPR052704">
    <property type="entry name" value="ECF_Sigma-70_Domain"/>
</dbReference>
<dbReference type="SUPFAM" id="SSF54427">
    <property type="entry name" value="NTF2-like"/>
    <property type="match status" value="1"/>
</dbReference>
<dbReference type="InterPro" id="IPR014284">
    <property type="entry name" value="RNA_pol_sigma-70_dom"/>
</dbReference>
<evidence type="ECO:0000256" key="5">
    <source>
        <dbReference type="ARBA" id="ARBA00023163"/>
    </source>
</evidence>
<reference evidence="10" key="1">
    <citation type="submission" date="2022-12" db="EMBL/GenBank/DDBJ databases">
        <title>Gycomyces niveus sp.nov., a novel actinomycete isolated from soil in Shouguang.</title>
        <authorList>
            <person name="Yang X."/>
        </authorList>
    </citation>
    <scope>NUCLEOTIDE SEQUENCE</scope>
    <source>
        <strain evidence="10">DSM 44724</strain>
    </source>
</reference>
<organism evidence="10 12">
    <name type="scientific">Glycomyces lechevalierae</name>
    <dbReference type="NCBI Taxonomy" id="256034"/>
    <lineage>
        <taxon>Bacteria</taxon>
        <taxon>Bacillati</taxon>
        <taxon>Actinomycetota</taxon>
        <taxon>Actinomycetes</taxon>
        <taxon>Glycomycetales</taxon>
        <taxon>Glycomycetaceae</taxon>
        <taxon>Glycomyces</taxon>
    </lineage>
</organism>
<feature type="domain" description="RNA polymerase sigma-70 region 2" evidence="7">
    <location>
        <begin position="22"/>
        <end position="88"/>
    </location>
</feature>
<evidence type="ECO:0000256" key="4">
    <source>
        <dbReference type="ARBA" id="ARBA00023082"/>
    </source>
</evidence>
<dbReference type="NCBIfam" id="NF006089">
    <property type="entry name" value="PRK08241.1"/>
    <property type="match status" value="1"/>
</dbReference>
<dbReference type="Gene3D" id="3.10.450.50">
    <property type="match status" value="1"/>
</dbReference>
<feature type="domain" description="RNA polymerase sigma factor 70 region 4 type 2" evidence="8">
    <location>
        <begin position="145"/>
        <end position="191"/>
    </location>
</feature>
<evidence type="ECO:0000313" key="10">
    <source>
        <dbReference type="EMBL" id="MDA1384809.1"/>
    </source>
</evidence>
<dbReference type="NCBIfam" id="TIGR02960">
    <property type="entry name" value="SigX5"/>
    <property type="match status" value="1"/>
</dbReference>
<comment type="caution">
    <text evidence="10">The sequence shown here is derived from an EMBL/GenBank/DDBJ whole genome shotgun (WGS) entry which is preliminary data.</text>
</comment>
<dbReference type="GO" id="GO:0006950">
    <property type="term" value="P:response to stress"/>
    <property type="evidence" value="ECO:0007669"/>
    <property type="project" value="UniProtKB-ARBA"/>
</dbReference>
<keyword evidence="10" id="KW-0548">Nucleotidyltransferase</keyword>
<dbReference type="Pfam" id="PF08281">
    <property type="entry name" value="Sigma70_r4_2"/>
    <property type="match status" value="1"/>
</dbReference>
<dbReference type="PANTHER" id="PTHR30173:SF36">
    <property type="entry name" value="ECF RNA POLYMERASE SIGMA FACTOR SIGJ"/>
    <property type="match status" value="1"/>
</dbReference>
<keyword evidence="5 6" id="KW-0804">Transcription</keyword>
<evidence type="ECO:0000259" key="7">
    <source>
        <dbReference type="Pfam" id="PF04542"/>
    </source>
</evidence>
<dbReference type="InterPro" id="IPR032710">
    <property type="entry name" value="NTF2-like_dom_sf"/>
</dbReference>